<evidence type="ECO:0000256" key="9">
    <source>
        <dbReference type="SAM" id="Phobius"/>
    </source>
</evidence>
<keyword evidence="9" id="KW-1133">Transmembrane helix</keyword>
<dbReference type="PANTHER" id="PTHR43630:SF1">
    <property type="entry name" value="POLY-BETA-1,6-N-ACETYL-D-GLUCOSAMINE SYNTHASE"/>
    <property type="match status" value="1"/>
</dbReference>
<dbReference type="InterPro" id="IPR011330">
    <property type="entry name" value="Glyco_hydro/deAcase_b/a-brl"/>
</dbReference>
<dbReference type="CDD" id="cd06423">
    <property type="entry name" value="CESA_like"/>
    <property type="match status" value="1"/>
</dbReference>
<dbReference type="Pfam" id="PF00704">
    <property type="entry name" value="Glyco_hydro_18"/>
    <property type="match status" value="1"/>
</dbReference>
<dbReference type="PANTHER" id="PTHR43630">
    <property type="entry name" value="POLY-BETA-1,6-N-ACETYL-D-GLUCOSAMINE SYNTHASE"/>
    <property type="match status" value="1"/>
</dbReference>
<evidence type="ECO:0000259" key="10">
    <source>
        <dbReference type="PROSITE" id="PS51677"/>
    </source>
</evidence>
<dbReference type="InterPro" id="IPR029044">
    <property type="entry name" value="Nucleotide-diphossugar_trans"/>
</dbReference>
<keyword evidence="6 12" id="KW-0808">Transferase</keyword>
<feature type="transmembrane region" description="Helical" evidence="9">
    <location>
        <begin position="695"/>
        <end position="716"/>
    </location>
</feature>
<comment type="similarity">
    <text evidence="3">Belongs to the polysaccharide deacetylase family.</text>
</comment>
<evidence type="ECO:0000256" key="4">
    <source>
        <dbReference type="ARBA" id="ARBA00020071"/>
    </source>
</evidence>
<accession>A0A7X5ZYK4</accession>
<feature type="region of interest" description="Disordered" evidence="8">
    <location>
        <begin position="1100"/>
        <end position="1122"/>
    </location>
</feature>
<dbReference type="Pfam" id="PF01522">
    <property type="entry name" value="Polysacc_deac_1"/>
    <property type="match status" value="1"/>
</dbReference>
<gene>
    <name evidence="12" type="ORF">FHR20_004499</name>
</gene>
<dbReference type="GO" id="GO:0016757">
    <property type="term" value="F:glycosyltransferase activity"/>
    <property type="evidence" value="ECO:0007669"/>
    <property type="project" value="UniProtKB-KW"/>
</dbReference>
<evidence type="ECO:0000256" key="1">
    <source>
        <dbReference type="ARBA" id="ARBA00003236"/>
    </source>
</evidence>
<dbReference type="InterPro" id="IPR017853">
    <property type="entry name" value="GH"/>
</dbReference>
<dbReference type="Proteomes" id="UP000564677">
    <property type="component" value="Unassembled WGS sequence"/>
</dbReference>
<evidence type="ECO:0000256" key="2">
    <source>
        <dbReference type="ARBA" id="ARBA00006739"/>
    </source>
</evidence>
<comment type="caution">
    <text evidence="12">The sequence shown here is derived from an EMBL/GenBank/DDBJ whole genome shotgun (WGS) entry which is preliminary data.</text>
</comment>
<dbReference type="InterPro" id="IPR029070">
    <property type="entry name" value="Chitinase_insertion_sf"/>
</dbReference>
<evidence type="ECO:0000256" key="7">
    <source>
        <dbReference type="ARBA" id="ARBA00032976"/>
    </source>
</evidence>
<protein>
    <recommendedName>
        <fullName evidence="4">Chitooligosaccharide deacetylase</fullName>
    </recommendedName>
    <alternativeName>
        <fullName evidence="7">Nodulation protein B</fullName>
    </alternativeName>
</protein>
<dbReference type="GO" id="GO:0016810">
    <property type="term" value="F:hydrolase activity, acting on carbon-nitrogen (but not peptide) bonds"/>
    <property type="evidence" value="ECO:0007669"/>
    <property type="project" value="InterPro"/>
</dbReference>
<sequence length="1122" mass="122826">MERPIFFDASGKRNRWTMRAFFALLLVIVLAAGAFAMTVVRVPTPGPLAMALEHPQPRSLKQQANRLRHSFASWLPQGPAKVSAAPLAVGFYVPWDDASGASLRRHINELDWVVPSLYTVTGPQHRIATAPDTEFDPILASATRRPKVLPMVQNATGDNWDSVGAAALLRDPKARAAFLDELQRTLVARKADGAVFDFEELPTASQRDYLALLREARARFAAAKLSIAVTVPAQDDDWNMKAYAAAADHVILMNYDEHAPATAAGPIASQAWFVRQMNAALTQVPAEKLIVGIANYGYNWTAPGKADPISIEEAWLIAHDSEATVTFDKASGNQSFAYEENGTEHTVWMADATTAWNQLRAANIKGVGGVALWRLGSEDSNFWAALGAAHSGKIPDLRRIEAVGDVDVEGSGEILRITSTPSVGARTIVQNPQGLIVDEIFQSLPTPYVVTRTGYMPGKIALTFDDGPDADWTPKILDVLKQKQVTGTFFMIGENAMAEPFLVRRVVDEGHEIGSHTFTHPNLALTSSRGTRIELNATQRLIEAYTGRSVRLFRAPYFGDAEPTTADELIPALTAQRAGYTNVGLHVDPNDWQRPGIDAIVDTTLREVEAGNAEQSGQIILLHDGGGDRSQTLAALPRIIDGLRAKGYQFVPVSQLAGLTRDQVMPEVQEGDLAAVRMDLGIFLVAATLGFMLKWSFFLAIALGIARALVLAGLAVNGNRRKNRPVAPEIAPDRFVSVLIPAFNEAKVIEASVRRALASEQVNVEVIVLDDGSQDGTSDLVRAAFADEPRVKLLTLENGGKARALNHGLALAKGDIVIALDADTQFEPLTIARLARWFEDPEVGAIAGNAKVGNRINLVTRWQAVEYVTSQNLERRALASLDAIMVVPGAVGAWRKAALDDVGGYPVDTLAEDQDLTIAIQRKGWRVGYDIDAVAWTEAPESFRALAKQRFRWAFGTLQCLWKHRAILRTRKPAGLALVGIPQAWVFQIAFALIFPLIDLALIASIVGTAIRVWQHGWAQTESDVLRMGIYWISFMAIDFLCGWVAYRMEKREKRYPGLLLLAQRFVYRQLMYWVVIRAVANALRGPWVGWGKLERSGRVEAQATPETQAAQDTRETQATAA</sequence>
<dbReference type="SUPFAM" id="SSF53448">
    <property type="entry name" value="Nucleotide-diphospho-sugar transferases"/>
    <property type="match status" value="1"/>
</dbReference>
<evidence type="ECO:0000313" key="12">
    <source>
        <dbReference type="EMBL" id="NIJ67513.1"/>
    </source>
</evidence>
<evidence type="ECO:0000256" key="3">
    <source>
        <dbReference type="ARBA" id="ARBA00010973"/>
    </source>
</evidence>
<dbReference type="EMBL" id="JAASQV010000008">
    <property type="protein sequence ID" value="NIJ67513.1"/>
    <property type="molecule type" value="Genomic_DNA"/>
</dbReference>
<dbReference type="SUPFAM" id="SSF88713">
    <property type="entry name" value="Glycoside hydrolase/deacetylase"/>
    <property type="match status" value="1"/>
</dbReference>
<evidence type="ECO:0000256" key="5">
    <source>
        <dbReference type="ARBA" id="ARBA00022676"/>
    </source>
</evidence>
<feature type="domain" description="GH18" evidence="11">
    <location>
        <begin position="86"/>
        <end position="393"/>
    </location>
</feature>
<feature type="domain" description="NodB homology" evidence="10">
    <location>
        <begin position="458"/>
        <end position="651"/>
    </location>
</feature>
<dbReference type="RefSeq" id="WP_167301616.1">
    <property type="nucleotide sequence ID" value="NZ_JAASQV010000008.1"/>
</dbReference>
<dbReference type="AlphaFoldDB" id="A0A7X5ZYK4"/>
<dbReference type="Gene3D" id="3.20.20.370">
    <property type="entry name" value="Glycoside hydrolase/deacetylase"/>
    <property type="match status" value="1"/>
</dbReference>
<evidence type="ECO:0000256" key="6">
    <source>
        <dbReference type="ARBA" id="ARBA00022679"/>
    </source>
</evidence>
<dbReference type="InterPro" id="IPR011583">
    <property type="entry name" value="Chitinase_II/V-like_cat"/>
</dbReference>
<keyword evidence="13" id="KW-1185">Reference proteome</keyword>
<name>A0A7X5ZYK4_9SPHN</name>
<dbReference type="PROSITE" id="PS51910">
    <property type="entry name" value="GH18_2"/>
    <property type="match status" value="1"/>
</dbReference>
<dbReference type="Gene3D" id="3.90.550.10">
    <property type="entry name" value="Spore Coat Polysaccharide Biosynthesis Protein SpsA, Chain A"/>
    <property type="match status" value="1"/>
</dbReference>
<keyword evidence="5" id="KW-0328">Glycosyltransferase</keyword>
<dbReference type="Pfam" id="PF13641">
    <property type="entry name" value="Glyco_tranf_2_3"/>
    <property type="match status" value="1"/>
</dbReference>
<dbReference type="InterPro" id="IPR001223">
    <property type="entry name" value="Glyco_hydro18_cat"/>
</dbReference>
<proteinExistence type="inferred from homology"/>
<dbReference type="SMART" id="SM00636">
    <property type="entry name" value="Glyco_18"/>
    <property type="match status" value="1"/>
</dbReference>
<dbReference type="Gene3D" id="3.20.20.80">
    <property type="entry name" value="Glycosidases"/>
    <property type="match status" value="1"/>
</dbReference>
<organism evidence="12 13">
    <name type="scientific">Sphingomonas leidyi</name>
    <dbReference type="NCBI Taxonomy" id="68569"/>
    <lineage>
        <taxon>Bacteria</taxon>
        <taxon>Pseudomonadati</taxon>
        <taxon>Pseudomonadota</taxon>
        <taxon>Alphaproteobacteria</taxon>
        <taxon>Sphingomonadales</taxon>
        <taxon>Sphingomonadaceae</taxon>
        <taxon>Sphingomonas</taxon>
    </lineage>
</organism>
<feature type="transmembrane region" description="Helical" evidence="9">
    <location>
        <begin position="1028"/>
        <end position="1047"/>
    </location>
</feature>
<dbReference type="CDD" id="cd10962">
    <property type="entry name" value="CE4_GT2-like"/>
    <property type="match status" value="1"/>
</dbReference>
<dbReference type="Gene3D" id="3.10.50.10">
    <property type="match status" value="1"/>
</dbReference>
<comment type="similarity">
    <text evidence="2">Belongs to the glycosyltransferase 2 family.</text>
</comment>
<dbReference type="InterPro" id="IPR002509">
    <property type="entry name" value="NODB_dom"/>
</dbReference>
<keyword evidence="9" id="KW-0472">Membrane</keyword>
<evidence type="ECO:0000313" key="13">
    <source>
        <dbReference type="Proteomes" id="UP000564677"/>
    </source>
</evidence>
<dbReference type="GO" id="GO:0008061">
    <property type="term" value="F:chitin binding"/>
    <property type="evidence" value="ECO:0007669"/>
    <property type="project" value="InterPro"/>
</dbReference>
<evidence type="ECO:0000256" key="8">
    <source>
        <dbReference type="SAM" id="MobiDB-lite"/>
    </source>
</evidence>
<evidence type="ECO:0000259" key="11">
    <source>
        <dbReference type="PROSITE" id="PS51910"/>
    </source>
</evidence>
<feature type="compositionally biased region" description="Low complexity" evidence="8">
    <location>
        <begin position="1101"/>
        <end position="1112"/>
    </location>
</feature>
<dbReference type="GO" id="GO:0005975">
    <property type="term" value="P:carbohydrate metabolic process"/>
    <property type="evidence" value="ECO:0007669"/>
    <property type="project" value="InterPro"/>
</dbReference>
<keyword evidence="9" id="KW-0812">Transmembrane</keyword>
<dbReference type="SUPFAM" id="SSF51445">
    <property type="entry name" value="(Trans)glycosidases"/>
    <property type="match status" value="1"/>
</dbReference>
<comment type="function">
    <text evidence="1">Is involved in generating a small heat-stable compound (Nod), an acylated oligomer of N-acetylglucosamine, that stimulates mitosis in various plant protoplasts.</text>
</comment>
<feature type="transmembrane region" description="Helical" evidence="9">
    <location>
        <begin position="975"/>
        <end position="1008"/>
    </location>
</feature>
<reference evidence="12 13" key="1">
    <citation type="submission" date="2020-03" db="EMBL/GenBank/DDBJ databases">
        <title>Genomic Encyclopedia of Type Strains, Phase IV (KMG-IV): sequencing the most valuable type-strain genomes for metagenomic binning, comparative biology and taxonomic classification.</title>
        <authorList>
            <person name="Goeker M."/>
        </authorList>
    </citation>
    <scope>NUCLEOTIDE SEQUENCE [LARGE SCALE GENOMIC DNA]</scope>
    <source>
        <strain evidence="12 13">DSM 4733</strain>
    </source>
</reference>
<dbReference type="PROSITE" id="PS51677">
    <property type="entry name" value="NODB"/>
    <property type="match status" value="1"/>
</dbReference>